<dbReference type="Pfam" id="PF02517">
    <property type="entry name" value="Rce1-like"/>
    <property type="match status" value="1"/>
</dbReference>
<feature type="transmembrane region" description="Helical" evidence="1">
    <location>
        <begin position="48"/>
        <end position="66"/>
    </location>
</feature>
<keyword evidence="4" id="KW-1185">Reference proteome</keyword>
<feature type="transmembrane region" description="Helical" evidence="1">
    <location>
        <begin position="226"/>
        <end position="245"/>
    </location>
</feature>
<keyword evidence="1" id="KW-1133">Transmembrane helix</keyword>
<keyword evidence="1" id="KW-0812">Transmembrane</keyword>
<keyword evidence="1" id="KW-0472">Membrane</keyword>
<feature type="transmembrane region" description="Helical" evidence="1">
    <location>
        <begin position="140"/>
        <end position="159"/>
    </location>
</feature>
<protein>
    <submittedName>
        <fullName evidence="3">CPBP family intramembrane metalloprotease</fullName>
    </submittedName>
</protein>
<dbReference type="Proteomes" id="UP000663207">
    <property type="component" value="Chromosome"/>
</dbReference>
<evidence type="ECO:0000313" key="3">
    <source>
        <dbReference type="EMBL" id="QSX38807.1"/>
    </source>
</evidence>
<feature type="domain" description="CAAX prenyl protease 2/Lysostaphin resistance protein A-like" evidence="2">
    <location>
        <begin position="140"/>
        <end position="235"/>
    </location>
</feature>
<dbReference type="EMBL" id="CP071502">
    <property type="protein sequence ID" value="QSX38807.1"/>
    <property type="molecule type" value="Genomic_DNA"/>
</dbReference>
<accession>A0ABX7R4P6</accession>
<evidence type="ECO:0000259" key="2">
    <source>
        <dbReference type="Pfam" id="PF02517"/>
    </source>
</evidence>
<dbReference type="InterPro" id="IPR003675">
    <property type="entry name" value="Rce1/LyrA-like_dom"/>
</dbReference>
<keyword evidence="3" id="KW-0645">Protease</keyword>
<dbReference type="RefSeq" id="WP_207381821.1">
    <property type="nucleotide sequence ID" value="NZ_CP071502.1"/>
</dbReference>
<proteinExistence type="predicted"/>
<keyword evidence="3" id="KW-0378">Hydrolase</keyword>
<organism evidence="3 4">
    <name type="scientific">Shewanella sedimentimangrovi</name>
    <dbReference type="NCBI Taxonomy" id="2814293"/>
    <lineage>
        <taxon>Bacteria</taxon>
        <taxon>Pseudomonadati</taxon>
        <taxon>Pseudomonadota</taxon>
        <taxon>Gammaproteobacteria</taxon>
        <taxon>Alteromonadales</taxon>
        <taxon>Shewanellaceae</taxon>
        <taxon>Shewanella</taxon>
    </lineage>
</organism>
<sequence>MPTTDNPSLQANKAWPITAKSIAAREILGFSALVVLSKFALDPVTWRFSAPITLLLSLVILTFYLHRRGESWVALGLRFPDGFKARFMLLPKGLLTTVAIILTGVLVAKTGAWLGFDFMANENQGIVKRLEDVPGNLPMYLLWLGISWLSAGLGEELFFRAFLISRFNRLFEGFRFQRLLSILFPALAFGLVHFYYQGLQGLIIASCIGFTLGALYLKFGRNLLPLIIGHGLMDSLSLTVFYLQLDV</sequence>
<dbReference type="GO" id="GO:0008237">
    <property type="term" value="F:metallopeptidase activity"/>
    <property type="evidence" value="ECO:0007669"/>
    <property type="project" value="UniProtKB-KW"/>
</dbReference>
<evidence type="ECO:0000256" key="1">
    <source>
        <dbReference type="SAM" id="Phobius"/>
    </source>
</evidence>
<evidence type="ECO:0000313" key="4">
    <source>
        <dbReference type="Proteomes" id="UP000663207"/>
    </source>
</evidence>
<feature type="transmembrane region" description="Helical" evidence="1">
    <location>
        <begin position="202"/>
        <end position="219"/>
    </location>
</feature>
<feature type="transmembrane region" description="Helical" evidence="1">
    <location>
        <begin position="87"/>
        <end position="108"/>
    </location>
</feature>
<gene>
    <name evidence="3" type="ORF">JYB85_08390</name>
</gene>
<reference evidence="3 4" key="1">
    <citation type="submission" date="2021-03" db="EMBL/GenBank/DDBJ databases">
        <title>Novel species identification of genus Shewanella.</title>
        <authorList>
            <person name="Liu G."/>
            <person name="Zhang Q."/>
        </authorList>
    </citation>
    <scope>NUCLEOTIDE SEQUENCE [LARGE SCALE GENOMIC DNA]</scope>
    <source>
        <strain evidence="3 4">FJAT-52962</strain>
    </source>
</reference>
<feature type="transmembrane region" description="Helical" evidence="1">
    <location>
        <begin position="179"/>
        <end position="196"/>
    </location>
</feature>
<keyword evidence="3" id="KW-0482">Metalloprotease</keyword>
<name>A0ABX7R4P6_9GAMM</name>